<proteinExistence type="predicted"/>
<dbReference type="InterPro" id="IPR000792">
    <property type="entry name" value="Tscrpt_reg_LuxR_C"/>
</dbReference>
<dbReference type="SMART" id="SM00421">
    <property type="entry name" value="HTH_LUXR"/>
    <property type="match status" value="1"/>
</dbReference>
<feature type="region of interest" description="Disordered" evidence="4">
    <location>
        <begin position="46"/>
        <end position="80"/>
    </location>
</feature>
<dbReference type="PANTHER" id="PTHR43214:SF41">
    <property type="entry name" value="NITRATE_NITRITE RESPONSE REGULATOR PROTEIN NARP"/>
    <property type="match status" value="1"/>
</dbReference>
<dbReference type="GO" id="GO:0003677">
    <property type="term" value="F:DNA binding"/>
    <property type="evidence" value="ECO:0007669"/>
    <property type="project" value="UniProtKB-KW"/>
</dbReference>
<evidence type="ECO:0000259" key="5">
    <source>
        <dbReference type="PROSITE" id="PS50043"/>
    </source>
</evidence>
<keyword evidence="3" id="KW-0804">Transcription</keyword>
<organism evidence="6">
    <name type="scientific">Caulobacter sp. 73W</name>
    <dbReference type="NCBI Taxonomy" id="3161137"/>
    <lineage>
        <taxon>Bacteria</taxon>
        <taxon>Pseudomonadati</taxon>
        <taxon>Pseudomonadota</taxon>
        <taxon>Alphaproteobacteria</taxon>
        <taxon>Caulobacterales</taxon>
        <taxon>Caulobacteraceae</taxon>
        <taxon>Caulobacter</taxon>
    </lineage>
</organism>
<evidence type="ECO:0000313" key="6">
    <source>
        <dbReference type="EMBL" id="XDO96147.1"/>
    </source>
</evidence>
<dbReference type="InterPro" id="IPR036388">
    <property type="entry name" value="WH-like_DNA-bd_sf"/>
</dbReference>
<dbReference type="Pfam" id="PF00196">
    <property type="entry name" value="GerE"/>
    <property type="match status" value="1"/>
</dbReference>
<accession>A0AB39KRF8</accession>
<name>A0AB39KRF8_9CAUL</name>
<dbReference type="GO" id="GO:0006355">
    <property type="term" value="P:regulation of DNA-templated transcription"/>
    <property type="evidence" value="ECO:0007669"/>
    <property type="project" value="InterPro"/>
</dbReference>
<dbReference type="InterPro" id="IPR016032">
    <property type="entry name" value="Sig_transdc_resp-reg_C-effctor"/>
</dbReference>
<evidence type="ECO:0000256" key="2">
    <source>
        <dbReference type="ARBA" id="ARBA00023125"/>
    </source>
</evidence>
<keyword evidence="1" id="KW-0805">Transcription regulation</keyword>
<keyword evidence="2" id="KW-0238">DNA-binding</keyword>
<dbReference type="InterPro" id="IPR039420">
    <property type="entry name" value="WalR-like"/>
</dbReference>
<sequence>MAKPDKPRHTTNLYDSFQADMRIGAMFTLTSPKSVELVRQITVTSEPRPELPTKIGPTKSGAARAAARRAGTKQEGSGMTTTEIRVADRNLSAALGGLTPTQMKVLEGVNLGLLNKQIAFDLGIAEATVKAHMTALMRKLNVHNRTQAALAAQALVDTSRSAAR</sequence>
<dbReference type="CDD" id="cd06170">
    <property type="entry name" value="LuxR_C_like"/>
    <property type="match status" value="1"/>
</dbReference>
<protein>
    <submittedName>
        <fullName evidence="6">LuxR C-terminal-related transcriptional regulator</fullName>
    </submittedName>
</protein>
<dbReference type="PROSITE" id="PS50043">
    <property type="entry name" value="HTH_LUXR_2"/>
    <property type="match status" value="1"/>
</dbReference>
<evidence type="ECO:0000256" key="4">
    <source>
        <dbReference type="SAM" id="MobiDB-lite"/>
    </source>
</evidence>
<dbReference type="SUPFAM" id="SSF46894">
    <property type="entry name" value="C-terminal effector domain of the bipartite response regulators"/>
    <property type="match status" value="1"/>
</dbReference>
<evidence type="ECO:0000256" key="3">
    <source>
        <dbReference type="ARBA" id="ARBA00023163"/>
    </source>
</evidence>
<feature type="domain" description="HTH luxR-type" evidence="5">
    <location>
        <begin position="91"/>
        <end position="156"/>
    </location>
</feature>
<dbReference type="AlphaFoldDB" id="A0AB39KRF8"/>
<dbReference type="PRINTS" id="PR00038">
    <property type="entry name" value="HTHLUXR"/>
</dbReference>
<dbReference type="Gene3D" id="1.10.10.10">
    <property type="entry name" value="Winged helix-like DNA-binding domain superfamily/Winged helix DNA-binding domain"/>
    <property type="match status" value="1"/>
</dbReference>
<dbReference type="PANTHER" id="PTHR43214">
    <property type="entry name" value="TWO-COMPONENT RESPONSE REGULATOR"/>
    <property type="match status" value="1"/>
</dbReference>
<gene>
    <name evidence="6" type="ORF">ABOZ73_15380</name>
</gene>
<dbReference type="EMBL" id="CP158375">
    <property type="protein sequence ID" value="XDO96147.1"/>
    <property type="molecule type" value="Genomic_DNA"/>
</dbReference>
<evidence type="ECO:0000256" key="1">
    <source>
        <dbReference type="ARBA" id="ARBA00023015"/>
    </source>
</evidence>
<dbReference type="RefSeq" id="WP_369059001.1">
    <property type="nucleotide sequence ID" value="NZ_CP158375.1"/>
</dbReference>
<reference evidence="6" key="1">
    <citation type="submission" date="2024-06" db="EMBL/GenBank/DDBJ databases">
        <title>Caulobacter inopinatus, sp. nov.</title>
        <authorList>
            <person name="Donachie S.P."/>
        </authorList>
    </citation>
    <scope>NUCLEOTIDE SEQUENCE</scope>
    <source>
        <strain evidence="6">73W</strain>
    </source>
</reference>
<dbReference type="PROSITE" id="PS00622">
    <property type="entry name" value="HTH_LUXR_1"/>
    <property type="match status" value="1"/>
</dbReference>